<dbReference type="PRINTS" id="PR00190">
    <property type="entry name" value="ACTIN"/>
</dbReference>
<name>A0A0L0DCD4_THETB</name>
<dbReference type="CDD" id="cd13397">
    <property type="entry name" value="ASKHA_NBD_actin_Arp-T1-3"/>
    <property type="match status" value="1"/>
</dbReference>
<accession>A0A0L0DCD4</accession>
<dbReference type="PANTHER" id="PTHR11937">
    <property type="entry name" value="ACTIN"/>
    <property type="match status" value="1"/>
</dbReference>
<organism evidence="2 3">
    <name type="scientific">Thecamonas trahens ATCC 50062</name>
    <dbReference type="NCBI Taxonomy" id="461836"/>
    <lineage>
        <taxon>Eukaryota</taxon>
        <taxon>Apusozoa</taxon>
        <taxon>Apusomonadida</taxon>
        <taxon>Apusomonadidae</taxon>
        <taxon>Thecamonas</taxon>
    </lineage>
</organism>
<dbReference type="Gene3D" id="3.30.420.40">
    <property type="match status" value="2"/>
</dbReference>
<keyword evidence="3" id="KW-1185">Reference proteome</keyword>
<dbReference type="STRING" id="461836.A0A0L0DCD4"/>
<dbReference type="SMART" id="SM00268">
    <property type="entry name" value="ACTIN"/>
    <property type="match status" value="1"/>
</dbReference>
<dbReference type="PROSITE" id="PS00432">
    <property type="entry name" value="ACTINS_2"/>
    <property type="match status" value="1"/>
</dbReference>
<dbReference type="Gene3D" id="3.90.640.10">
    <property type="entry name" value="Actin, Chain A, domain 4"/>
    <property type="match status" value="1"/>
</dbReference>
<dbReference type="FunFam" id="3.30.420.40:FF:000050">
    <property type="entry name" value="Actin, alpha skeletal muscle"/>
    <property type="match status" value="1"/>
</dbReference>
<evidence type="ECO:0000313" key="2">
    <source>
        <dbReference type="EMBL" id="KNC49997.1"/>
    </source>
</evidence>
<gene>
    <name evidence="2" type="ORF">AMSG_05754</name>
</gene>
<dbReference type="SUPFAM" id="SSF53067">
    <property type="entry name" value="Actin-like ATPase domain"/>
    <property type="match status" value="2"/>
</dbReference>
<dbReference type="Pfam" id="PF00022">
    <property type="entry name" value="Actin"/>
    <property type="match status" value="1"/>
</dbReference>
<dbReference type="RefSeq" id="XP_013757166.1">
    <property type="nucleotide sequence ID" value="XM_013901712.1"/>
</dbReference>
<dbReference type="EMBL" id="GL349459">
    <property type="protein sequence ID" value="KNC49997.1"/>
    <property type="molecule type" value="Genomic_DNA"/>
</dbReference>
<evidence type="ECO:0000313" key="3">
    <source>
        <dbReference type="Proteomes" id="UP000054408"/>
    </source>
</evidence>
<reference evidence="2 3" key="1">
    <citation type="submission" date="2010-05" db="EMBL/GenBank/DDBJ databases">
        <title>The Genome Sequence of Thecamonas trahens ATCC 50062.</title>
        <authorList>
            <consortium name="The Broad Institute Genome Sequencing Platform"/>
            <person name="Russ C."/>
            <person name="Cuomo C."/>
            <person name="Shea T."/>
            <person name="Young S.K."/>
            <person name="Zeng Q."/>
            <person name="Koehrsen M."/>
            <person name="Haas B."/>
            <person name="Borodovsky M."/>
            <person name="Guigo R."/>
            <person name="Alvarado L."/>
            <person name="Berlin A."/>
            <person name="Bochicchio J."/>
            <person name="Borenstein D."/>
            <person name="Chapman S."/>
            <person name="Chen Z."/>
            <person name="Freedman E."/>
            <person name="Gellesch M."/>
            <person name="Goldberg J."/>
            <person name="Griggs A."/>
            <person name="Gujja S."/>
            <person name="Heilman E."/>
            <person name="Heiman D."/>
            <person name="Hepburn T."/>
            <person name="Howarth C."/>
            <person name="Jen D."/>
            <person name="Larson L."/>
            <person name="Mehta T."/>
            <person name="Park D."/>
            <person name="Pearson M."/>
            <person name="Roberts A."/>
            <person name="Saif S."/>
            <person name="Shenoy N."/>
            <person name="Sisk P."/>
            <person name="Stolte C."/>
            <person name="Sykes S."/>
            <person name="Thomson T."/>
            <person name="Walk T."/>
            <person name="White J."/>
            <person name="Yandava C."/>
            <person name="Burger G."/>
            <person name="Gray M.W."/>
            <person name="Holland P.W.H."/>
            <person name="King N."/>
            <person name="Lang F.B.F."/>
            <person name="Roger A.J."/>
            <person name="Ruiz-Trillo I."/>
            <person name="Lander E."/>
            <person name="Nusbaum C."/>
        </authorList>
    </citation>
    <scope>NUCLEOTIDE SEQUENCE [LARGE SCALE GENOMIC DNA]</scope>
    <source>
        <strain evidence="2 3">ATCC 50062</strain>
    </source>
</reference>
<comment type="similarity">
    <text evidence="1">Belongs to the actin family.</text>
</comment>
<sequence>MSAYSSEIEYETAVVIDNGTGRIKAGFAGEDAPSLVFPAVIGSPQEGLEDELDEYYIGNAAEEMRGQLDLRYPMIHGKVENWDDMEKMWEYIFFEGLDDVDPENQPVLLTEAPLNPLKNREKMAEIMFETFGVPALNIALQAVLALYASGRTTGVVLDCGEGVTHVVPVVEGYAIPRAIHRLDMAGRDLTARMLSLLTDKGHELEDDATTMEAVKSLKEKVCQVSLDYDTDVAAASPSEYEMSNGLKVSLGPEVYSVPEVLFNPSMIGFEKATAFGLPKLVYETIQKTEIDLRKELYENIILSGGSTLFPGLEDRLTRDLEALIPESMRIRVIAPPERAYSVWIGGSISADLSQQTWISRFDYDEEGPAILHRNSADGRHTMGV</sequence>
<dbReference type="eggNOG" id="KOG0676">
    <property type="taxonomic scope" value="Eukaryota"/>
</dbReference>
<dbReference type="InterPro" id="IPR004000">
    <property type="entry name" value="Actin"/>
</dbReference>
<dbReference type="PROSITE" id="PS01132">
    <property type="entry name" value="ACTINS_ACT_LIKE"/>
    <property type="match status" value="1"/>
</dbReference>
<dbReference type="InterPro" id="IPR004001">
    <property type="entry name" value="Actin_CS"/>
</dbReference>
<evidence type="ECO:0000256" key="1">
    <source>
        <dbReference type="RuleBase" id="RU000487"/>
    </source>
</evidence>
<dbReference type="Proteomes" id="UP000054408">
    <property type="component" value="Unassembled WGS sequence"/>
</dbReference>
<dbReference type="InterPro" id="IPR020902">
    <property type="entry name" value="Actin/actin-like_CS"/>
</dbReference>
<protein>
    <submittedName>
        <fullName evidence="2">Actin</fullName>
    </submittedName>
</protein>
<dbReference type="GeneID" id="25565088"/>
<dbReference type="InterPro" id="IPR043129">
    <property type="entry name" value="ATPase_NBD"/>
</dbReference>
<proteinExistence type="inferred from homology"/>
<dbReference type="AlphaFoldDB" id="A0A0L0DCD4"/>